<feature type="region of interest" description="Disordered" evidence="1">
    <location>
        <begin position="1"/>
        <end position="21"/>
    </location>
</feature>
<proteinExistence type="predicted"/>
<dbReference type="OrthoDB" id="3543675at2759"/>
<evidence type="ECO:0000256" key="1">
    <source>
        <dbReference type="SAM" id="MobiDB-lite"/>
    </source>
</evidence>
<organism evidence="2 3">
    <name type="scientific">Monilinia vaccinii-corymbosi</name>
    <dbReference type="NCBI Taxonomy" id="61207"/>
    <lineage>
        <taxon>Eukaryota</taxon>
        <taxon>Fungi</taxon>
        <taxon>Dikarya</taxon>
        <taxon>Ascomycota</taxon>
        <taxon>Pezizomycotina</taxon>
        <taxon>Leotiomycetes</taxon>
        <taxon>Helotiales</taxon>
        <taxon>Sclerotiniaceae</taxon>
        <taxon>Monilinia</taxon>
    </lineage>
</organism>
<reference evidence="2" key="1">
    <citation type="submission" date="2020-10" db="EMBL/GenBank/DDBJ databases">
        <title>Genome Sequence of Monilinia vaccinii-corymbosi Sheds Light on Mummy Berry Disease Infection of Blueberry and Mating Type.</title>
        <authorList>
            <person name="Yow A.G."/>
            <person name="Zhang Y."/>
            <person name="Bansal K."/>
            <person name="Eacker S.M."/>
            <person name="Sullivan S."/>
            <person name="Liachko I."/>
            <person name="Cubeta M.A."/>
            <person name="Rollins J.A."/>
            <person name="Ashrafi H."/>
        </authorList>
    </citation>
    <scope>NUCLEOTIDE SEQUENCE</scope>
    <source>
        <strain evidence="2">RL-1</strain>
    </source>
</reference>
<feature type="compositionally biased region" description="Basic and acidic residues" evidence="1">
    <location>
        <begin position="143"/>
        <end position="155"/>
    </location>
</feature>
<evidence type="ECO:0000313" key="3">
    <source>
        <dbReference type="Proteomes" id="UP000672032"/>
    </source>
</evidence>
<sequence>MSSTKLVRYSCGHQGPAPKPKKSLIETLSLGMAGRSTAEKTRTIEPPQSQKVKAGLKRVFSLGMADPPMLRSIEICPACSNRNTRRHFFNTRNSEADKYSGWFHDEVPGLDEDDEPVFQRRHTEKILAREIRSQQTLAPLEHGSGRRRELGKDWDLGVARQDGPSSEPSPHELTLVLDNSKDSIQHRCYTQEGGFF</sequence>
<feature type="region of interest" description="Disordered" evidence="1">
    <location>
        <begin position="139"/>
        <end position="171"/>
    </location>
</feature>
<dbReference type="EMBL" id="CP063409">
    <property type="protein sequence ID" value="QSZ34681.1"/>
    <property type="molecule type" value="Genomic_DNA"/>
</dbReference>
<dbReference type="AlphaFoldDB" id="A0A8A3PI67"/>
<name>A0A8A3PI67_9HELO</name>
<keyword evidence="3" id="KW-1185">Reference proteome</keyword>
<dbReference type="Proteomes" id="UP000672032">
    <property type="component" value="Chromosome 5"/>
</dbReference>
<evidence type="ECO:0000313" key="2">
    <source>
        <dbReference type="EMBL" id="QSZ34681.1"/>
    </source>
</evidence>
<accession>A0A8A3PI67</accession>
<gene>
    <name evidence="2" type="ORF">DSL72_007535</name>
</gene>
<protein>
    <submittedName>
        <fullName evidence="2">Uncharacterized protein</fullName>
    </submittedName>
</protein>